<dbReference type="PANTHER" id="PTHR40131">
    <property type="entry name" value="C1Q DOMAIN-CONTAINING PROTEIN"/>
    <property type="match status" value="1"/>
</dbReference>
<name>A0AAD5TYL0_9FUNG</name>
<evidence type="ECO:0008006" key="5">
    <source>
        <dbReference type="Google" id="ProtNLM"/>
    </source>
</evidence>
<feature type="compositionally biased region" description="Polar residues" evidence="2">
    <location>
        <begin position="533"/>
        <end position="558"/>
    </location>
</feature>
<gene>
    <name evidence="3" type="ORF">HK099_005852</name>
</gene>
<dbReference type="EMBL" id="JADGJW010000477">
    <property type="protein sequence ID" value="KAJ3216450.1"/>
    <property type="molecule type" value="Genomic_DNA"/>
</dbReference>
<evidence type="ECO:0000256" key="1">
    <source>
        <dbReference type="SAM" id="Coils"/>
    </source>
</evidence>
<feature type="coiled-coil region" evidence="1">
    <location>
        <begin position="206"/>
        <end position="255"/>
    </location>
</feature>
<comment type="caution">
    <text evidence="3">The sequence shown here is derived from an EMBL/GenBank/DDBJ whole genome shotgun (WGS) entry which is preliminary data.</text>
</comment>
<feature type="region of interest" description="Disordered" evidence="2">
    <location>
        <begin position="530"/>
        <end position="563"/>
    </location>
</feature>
<accession>A0AAD5TYL0</accession>
<dbReference type="PANTHER" id="PTHR40131:SF1">
    <property type="entry name" value="C1Q DOMAIN-CONTAINING PROTEIN"/>
    <property type="match status" value="1"/>
</dbReference>
<sequence>MFNEENLLDVYHSTKHSEISKSKFESNSNSEKITNSKFQKKEDFVFNNNSSLSEVSISTSNYNKNEFILPVNEEINLDLDVLMERLLKLEELVNCKLDSTDYNKKLKSNLEFQNISKRIEVIENSFKEANIYLEDVSFNQKDIESLKEDFNKQRQEYFTKNEVEEMLNKMKKEILRSIKPPSNKNEKFEQLEKVTETVAGLNDAELKNIKKNQNEIFEKLNSIKNEVSTTSTSLKEELRLEVESIRNELKAFQEFDLDSKLFEKKMNSSLVKFNSNLEERIEIVENFNAKKFKKIEQDILSFEIEKNRQEEKNKNFFTDLKNILNKNDEIRKEGAKNFESSLSILEKDFEKKFNFIKEDVDLTKKNQINLSQQKLDVAVLEELMKHIPTREELKKTVRKVVEINLKTYNKIKDDVSDSNESNFSSDSEMTNKYFLSYLDKKLKTVQENLNQKIQNLFQQEMSKKKVLETTSQKFIDKENVTNIIQKSVEKNISSKIDMITKNLEEVTDRFNVAMANGNWDTDFSIKKRRGKKNSNVDVDENTPSVQSASSDYRNSNVESNDEELSVGSSAYHYRKKKTREFQDFEQVLEQVIKKVTRDFDEKLYLICSDLSLCKQSLNLSKKFPLNRVGCWLWRSNTLKFGSVVPWNYESLNTDPENFRWQEDSSCIKIQEPGLYEIRFAFFTKQKPSIQLLVNGESILSAINSPSYVVHHGSGFVIAGDGKMVEGCVSGLSLLDFLSLPARSTVSLIYTGKKNGH</sequence>
<proteinExistence type="predicted"/>
<keyword evidence="4" id="KW-1185">Reference proteome</keyword>
<evidence type="ECO:0000256" key="2">
    <source>
        <dbReference type="SAM" id="MobiDB-lite"/>
    </source>
</evidence>
<dbReference type="AlphaFoldDB" id="A0AAD5TYL0"/>
<keyword evidence="1" id="KW-0175">Coiled coil</keyword>
<feature type="non-terminal residue" evidence="3">
    <location>
        <position position="1"/>
    </location>
</feature>
<reference evidence="3" key="1">
    <citation type="submission" date="2020-05" db="EMBL/GenBank/DDBJ databases">
        <title>Phylogenomic resolution of chytrid fungi.</title>
        <authorList>
            <person name="Stajich J.E."/>
            <person name="Amses K."/>
            <person name="Simmons R."/>
            <person name="Seto K."/>
            <person name="Myers J."/>
            <person name="Bonds A."/>
            <person name="Quandt C.A."/>
            <person name="Barry K."/>
            <person name="Liu P."/>
            <person name="Grigoriev I."/>
            <person name="Longcore J.E."/>
            <person name="James T.Y."/>
        </authorList>
    </citation>
    <scope>NUCLEOTIDE SEQUENCE</scope>
    <source>
        <strain evidence="3">JEL0476</strain>
    </source>
</reference>
<dbReference type="Proteomes" id="UP001211065">
    <property type="component" value="Unassembled WGS sequence"/>
</dbReference>
<evidence type="ECO:0000313" key="4">
    <source>
        <dbReference type="Proteomes" id="UP001211065"/>
    </source>
</evidence>
<protein>
    <recommendedName>
        <fullName evidence="5">C1q domain-containing protein</fullName>
    </recommendedName>
</protein>
<evidence type="ECO:0000313" key="3">
    <source>
        <dbReference type="EMBL" id="KAJ3216450.1"/>
    </source>
</evidence>
<organism evidence="3 4">
    <name type="scientific">Clydaea vesicula</name>
    <dbReference type="NCBI Taxonomy" id="447962"/>
    <lineage>
        <taxon>Eukaryota</taxon>
        <taxon>Fungi</taxon>
        <taxon>Fungi incertae sedis</taxon>
        <taxon>Chytridiomycota</taxon>
        <taxon>Chytridiomycota incertae sedis</taxon>
        <taxon>Chytridiomycetes</taxon>
        <taxon>Lobulomycetales</taxon>
        <taxon>Lobulomycetaceae</taxon>
        <taxon>Clydaea</taxon>
    </lineage>
</organism>